<keyword evidence="2" id="KW-1185">Reference proteome</keyword>
<dbReference type="EMBL" id="JBHFFA010000001">
    <property type="protein sequence ID" value="KAL2651806.1"/>
    <property type="molecule type" value="Genomic_DNA"/>
</dbReference>
<accession>A0ABD1ZLP3</accession>
<comment type="caution">
    <text evidence="1">The sequence shown here is derived from an EMBL/GenBank/DDBJ whole genome shotgun (WGS) entry which is preliminary data.</text>
</comment>
<dbReference type="AlphaFoldDB" id="A0ABD1ZLP3"/>
<reference evidence="1 2" key="1">
    <citation type="submission" date="2024-09" db="EMBL/GenBank/DDBJ databases">
        <title>Chromosome-scale assembly of Riccia fluitans.</title>
        <authorList>
            <person name="Paukszto L."/>
            <person name="Sawicki J."/>
            <person name="Karawczyk K."/>
            <person name="Piernik-Szablinska J."/>
            <person name="Szczecinska M."/>
            <person name="Mazdziarz M."/>
        </authorList>
    </citation>
    <scope>NUCLEOTIDE SEQUENCE [LARGE SCALE GENOMIC DNA]</scope>
    <source>
        <strain evidence="1">Rf_01</strain>
        <tissue evidence="1">Aerial parts of the thallus</tissue>
    </source>
</reference>
<sequence length="138" mass="15519">MDVARLTGNLVAVDTVEETHRDGTSGCWHRWNNELLLEWTDHRKARTETTGGRRKVTALGQKMPCKQVKSARLEHLHGRNSRAEVIGKYDKQARHLWTTLCATEIAGRVGTVHTSRSLKEGIGQGKKIVEMSYKASVK</sequence>
<protein>
    <submittedName>
        <fullName evidence="1">Uncharacterized protein</fullName>
    </submittedName>
</protein>
<proteinExistence type="predicted"/>
<evidence type="ECO:0000313" key="1">
    <source>
        <dbReference type="EMBL" id="KAL2651806.1"/>
    </source>
</evidence>
<evidence type="ECO:0000313" key="2">
    <source>
        <dbReference type="Proteomes" id="UP001605036"/>
    </source>
</evidence>
<dbReference type="Proteomes" id="UP001605036">
    <property type="component" value="Unassembled WGS sequence"/>
</dbReference>
<organism evidence="1 2">
    <name type="scientific">Riccia fluitans</name>
    <dbReference type="NCBI Taxonomy" id="41844"/>
    <lineage>
        <taxon>Eukaryota</taxon>
        <taxon>Viridiplantae</taxon>
        <taxon>Streptophyta</taxon>
        <taxon>Embryophyta</taxon>
        <taxon>Marchantiophyta</taxon>
        <taxon>Marchantiopsida</taxon>
        <taxon>Marchantiidae</taxon>
        <taxon>Marchantiales</taxon>
        <taxon>Ricciaceae</taxon>
        <taxon>Riccia</taxon>
    </lineage>
</organism>
<gene>
    <name evidence="1" type="ORF">R1flu_019934</name>
</gene>
<name>A0ABD1ZLP3_9MARC</name>